<evidence type="ECO:0000313" key="15">
    <source>
        <dbReference type="EMBL" id="KAF7496281.1"/>
    </source>
</evidence>
<dbReference type="EnsemblMetazoa" id="SSS_6385s_mrna">
    <property type="protein sequence ID" value="KAF7496281.1"/>
    <property type="gene ID" value="SSS_6385"/>
</dbReference>
<dbReference type="PANTHER" id="PTHR12977:SF4">
    <property type="entry name" value="HISTONE-LYSINE N-METHYLTRANSFERASE KMT5B"/>
    <property type="match status" value="1"/>
</dbReference>
<keyword evidence="17" id="KW-1185">Reference proteome</keyword>
<keyword evidence="9" id="KW-0156">Chromatin regulator</keyword>
<keyword evidence="6 15" id="KW-0489">Methyltransferase</keyword>
<dbReference type="Gene3D" id="1.10.10.1700">
    <property type="entry name" value="Histone-lysine N-methyltransferase"/>
    <property type="match status" value="1"/>
</dbReference>
<evidence type="ECO:0000256" key="11">
    <source>
        <dbReference type="ARBA" id="ARBA00023163"/>
    </source>
</evidence>
<dbReference type="InterPro" id="IPR025790">
    <property type="entry name" value="Suv4-20_animal"/>
</dbReference>
<name>A0A834RHZ2_SARSC</name>
<proteinExistence type="predicted"/>
<dbReference type="InterPro" id="IPR046341">
    <property type="entry name" value="SET_dom_sf"/>
</dbReference>
<dbReference type="GO" id="GO:0032259">
    <property type="term" value="P:methylation"/>
    <property type="evidence" value="ECO:0007669"/>
    <property type="project" value="UniProtKB-KW"/>
</dbReference>
<feature type="region of interest" description="Disordered" evidence="13">
    <location>
        <begin position="426"/>
        <end position="462"/>
    </location>
</feature>
<dbReference type="GO" id="GO:0005634">
    <property type="term" value="C:nucleus"/>
    <property type="evidence" value="ECO:0007669"/>
    <property type="project" value="UniProtKB-SubCell"/>
</dbReference>
<evidence type="ECO:0000313" key="16">
    <source>
        <dbReference type="EnsemblMetazoa" id="KAF7496281.1"/>
    </source>
</evidence>
<keyword evidence="5" id="KW-0678">Repressor</keyword>
<dbReference type="OrthoDB" id="6627536at2759"/>
<evidence type="ECO:0000256" key="6">
    <source>
        <dbReference type="ARBA" id="ARBA00022603"/>
    </source>
</evidence>
<evidence type="ECO:0000313" key="17">
    <source>
        <dbReference type="Proteomes" id="UP000070412"/>
    </source>
</evidence>
<dbReference type="AlphaFoldDB" id="A0A834RHZ2"/>
<dbReference type="Proteomes" id="UP000070412">
    <property type="component" value="Unassembled WGS sequence"/>
</dbReference>
<reference evidence="17" key="1">
    <citation type="journal article" date="2020" name="PLoS Negl. Trop. Dis.">
        <title>High-quality nuclear genome for Sarcoptes scabiei-A critical resource for a neglected parasite.</title>
        <authorList>
            <person name="Korhonen P.K."/>
            <person name="Gasser R.B."/>
            <person name="Ma G."/>
            <person name="Wang T."/>
            <person name="Stroehlein A.J."/>
            <person name="Young N.D."/>
            <person name="Ang C.S."/>
            <person name="Fernando D.D."/>
            <person name="Lu H.C."/>
            <person name="Taylor S."/>
            <person name="Reynolds S.L."/>
            <person name="Mofiz E."/>
            <person name="Najaraj S.H."/>
            <person name="Gowda H."/>
            <person name="Madugundu A."/>
            <person name="Renuse S."/>
            <person name="Holt D."/>
            <person name="Pandey A."/>
            <person name="Papenfuss A.T."/>
            <person name="Fischer K."/>
        </authorList>
    </citation>
    <scope>NUCLEOTIDE SEQUENCE [LARGE SCALE GENOMIC DNA]</scope>
</reference>
<dbReference type="InterPro" id="IPR041938">
    <property type="entry name" value="Hist-Lys_N-MTase_N"/>
</dbReference>
<organism evidence="15">
    <name type="scientific">Sarcoptes scabiei</name>
    <name type="common">Itch mite</name>
    <name type="synonym">Acarus scabiei</name>
    <dbReference type="NCBI Taxonomy" id="52283"/>
    <lineage>
        <taxon>Eukaryota</taxon>
        <taxon>Metazoa</taxon>
        <taxon>Ecdysozoa</taxon>
        <taxon>Arthropoda</taxon>
        <taxon>Chelicerata</taxon>
        <taxon>Arachnida</taxon>
        <taxon>Acari</taxon>
        <taxon>Acariformes</taxon>
        <taxon>Sarcoptiformes</taxon>
        <taxon>Astigmata</taxon>
        <taxon>Psoroptidia</taxon>
        <taxon>Sarcoptoidea</taxon>
        <taxon>Sarcoptidae</taxon>
        <taxon>Sarcoptinae</taxon>
        <taxon>Sarcoptes</taxon>
    </lineage>
</organism>
<dbReference type="EMBL" id="WVUK01000012">
    <property type="protein sequence ID" value="KAF7496281.1"/>
    <property type="molecule type" value="Genomic_DNA"/>
</dbReference>
<dbReference type="GO" id="GO:0005694">
    <property type="term" value="C:chromosome"/>
    <property type="evidence" value="ECO:0007669"/>
    <property type="project" value="UniProtKB-SubCell"/>
</dbReference>
<evidence type="ECO:0000256" key="1">
    <source>
        <dbReference type="ARBA" id="ARBA00004123"/>
    </source>
</evidence>
<keyword evidence="12" id="KW-0539">Nucleus</keyword>
<evidence type="ECO:0000256" key="9">
    <source>
        <dbReference type="ARBA" id="ARBA00022853"/>
    </source>
</evidence>
<dbReference type="PROSITE" id="PS50280">
    <property type="entry name" value="SET"/>
    <property type="match status" value="1"/>
</dbReference>
<feature type="region of interest" description="Disordered" evidence="13">
    <location>
        <begin position="240"/>
        <end position="309"/>
    </location>
</feature>
<keyword evidence="4" id="KW-0158">Chromosome</keyword>
<dbReference type="GO" id="GO:0140941">
    <property type="term" value="F:histone H4K20me methyltransferase activity"/>
    <property type="evidence" value="ECO:0007669"/>
    <property type="project" value="UniProtKB-EC"/>
</dbReference>
<evidence type="ECO:0000256" key="8">
    <source>
        <dbReference type="ARBA" id="ARBA00022691"/>
    </source>
</evidence>
<feature type="compositionally biased region" description="Polar residues" evidence="13">
    <location>
        <begin position="447"/>
        <end position="460"/>
    </location>
</feature>
<evidence type="ECO:0000256" key="4">
    <source>
        <dbReference type="ARBA" id="ARBA00022454"/>
    </source>
</evidence>
<evidence type="ECO:0000256" key="13">
    <source>
        <dbReference type="SAM" id="MobiDB-lite"/>
    </source>
</evidence>
<dbReference type="FunFam" id="1.10.10.1700:FF:000001">
    <property type="entry name" value="Histone-lysine N-methyltransferase"/>
    <property type="match status" value="1"/>
</dbReference>
<accession>A0A834RHZ2</accession>
<sequence length="635" mass="71993">MRMNTPQPINIKSLFNVNNQIQITPAELCEADDIGTALVVDQYLGFTTHKMNTRFRQPKVPKDQLKTIIMNFKVHQNYEQTLNEIFAGEWAHSLYAIKTSRMQKIIRQHTVNFLRIFDKQSGYEIKPCYRYSLEVGCIGELSSKEEQELLKPGLNDFSVMYSCRKNCAQLWLGAGAYINHDCRPNCKFVSTGRSTACVKVLRPIEAGEELTCYYGDDFFGDNNCYCECETCERRGVGRYANKTTSSDNSSNNSSSSTVSGQQTYSLRETDNRLRRQMRNQMQKNINSNDENEDEDGSKSSAPKHHPNEEVDFHNTSIADQLYDQSSDENQETKNLISIKSKRRRKSDVLLNQRRSKKLSKTKMIKKLTKNVDPKVKTTTRKFSNIRALSKAKSSTANRISSSTSKLLNILDTKSLSEKGIPLRRSSRLHSIKSDNSDSAPNPPESLDSVTNQDPVESPTESKAIKLTIRVQRHPPNSNQTNDLLNKCDNENVEMDQIQMIKSDADDTQTHSLNTNSLKTDALDILLEDKIDASKSLNINNADESVNFVSSMDCLMIDNANNTLISRPIIPVTSIRKKKKKKKSKRSGSNSNKFFKDQSANNAELQKKLSQAKRLRLIFGNDSISIDIKNKLKLSD</sequence>
<feature type="compositionally biased region" description="Low complexity" evidence="13">
    <location>
        <begin position="243"/>
        <end position="259"/>
    </location>
</feature>
<keyword evidence="10" id="KW-0805">Transcription regulation</keyword>
<keyword evidence="7 15" id="KW-0808">Transferase</keyword>
<evidence type="ECO:0000256" key="2">
    <source>
        <dbReference type="ARBA" id="ARBA00004286"/>
    </source>
</evidence>
<reference evidence="15" key="2">
    <citation type="submission" date="2020-01" db="EMBL/GenBank/DDBJ databases">
        <authorList>
            <person name="Korhonen P.K.K."/>
            <person name="Guangxu M.G."/>
            <person name="Wang T.W."/>
            <person name="Stroehlein A.J.S."/>
            <person name="Young N.D."/>
            <person name="Ang C.-S.A."/>
            <person name="Fernando D.W.F."/>
            <person name="Lu H.L."/>
            <person name="Taylor S.T."/>
            <person name="Ehtesham M.E.M."/>
            <person name="Najaraj S.H.N."/>
            <person name="Harsha G.H.G."/>
            <person name="Madugundu A.M."/>
            <person name="Renuse S.R."/>
            <person name="Holt D.H."/>
            <person name="Pandey A.P."/>
            <person name="Papenfuss A.P."/>
            <person name="Gasser R.B.G."/>
            <person name="Fischer K.F."/>
        </authorList>
    </citation>
    <scope>NUCLEOTIDE SEQUENCE</scope>
    <source>
        <strain evidence="15">SSS_KF_BRIS2020</strain>
    </source>
</reference>
<protein>
    <recommendedName>
        <fullName evidence="3">[histone H4]-N-methyl-L-lysine(20) N-methyltransferase</fullName>
        <ecNumber evidence="3">2.1.1.362</ecNumber>
    </recommendedName>
</protein>
<dbReference type="Pfam" id="PF00856">
    <property type="entry name" value="SET"/>
    <property type="match status" value="1"/>
</dbReference>
<gene>
    <name evidence="15" type="ORF">SSS_6385</name>
</gene>
<dbReference type="PROSITE" id="PS51570">
    <property type="entry name" value="SAM_MT43_SUVAR420_2"/>
    <property type="match status" value="1"/>
</dbReference>
<keyword evidence="8" id="KW-0949">S-adenosyl-L-methionine</keyword>
<dbReference type="EC" id="2.1.1.362" evidence="3"/>
<dbReference type="Gene3D" id="2.170.270.10">
    <property type="entry name" value="SET domain"/>
    <property type="match status" value="1"/>
</dbReference>
<evidence type="ECO:0000256" key="7">
    <source>
        <dbReference type="ARBA" id="ARBA00022679"/>
    </source>
</evidence>
<dbReference type="InterPro" id="IPR039977">
    <property type="entry name" value="Suv4-20/Set9"/>
</dbReference>
<feature type="region of interest" description="Disordered" evidence="13">
    <location>
        <begin position="574"/>
        <end position="596"/>
    </location>
</feature>
<keyword evidence="11" id="KW-0804">Transcription</keyword>
<dbReference type="SUPFAM" id="SSF82199">
    <property type="entry name" value="SET domain"/>
    <property type="match status" value="1"/>
</dbReference>
<evidence type="ECO:0000256" key="10">
    <source>
        <dbReference type="ARBA" id="ARBA00023015"/>
    </source>
</evidence>
<feature type="compositionally biased region" description="Basic residues" evidence="13">
    <location>
        <begin position="574"/>
        <end position="585"/>
    </location>
</feature>
<evidence type="ECO:0000259" key="14">
    <source>
        <dbReference type="PROSITE" id="PS50280"/>
    </source>
</evidence>
<dbReference type="SMART" id="SM00317">
    <property type="entry name" value="SET"/>
    <property type="match status" value="1"/>
</dbReference>
<evidence type="ECO:0000256" key="5">
    <source>
        <dbReference type="ARBA" id="ARBA00022491"/>
    </source>
</evidence>
<feature type="domain" description="SET" evidence="14">
    <location>
        <begin position="1"/>
        <end position="215"/>
    </location>
</feature>
<feature type="compositionally biased region" description="Low complexity" evidence="13">
    <location>
        <begin position="278"/>
        <end position="288"/>
    </location>
</feature>
<feature type="region of interest" description="Disordered" evidence="13">
    <location>
        <begin position="322"/>
        <end position="358"/>
    </location>
</feature>
<reference evidence="16" key="3">
    <citation type="submission" date="2022-06" db="UniProtKB">
        <authorList>
            <consortium name="EnsemblMetazoa"/>
        </authorList>
    </citation>
    <scope>IDENTIFICATION</scope>
</reference>
<dbReference type="PANTHER" id="PTHR12977">
    <property type="entry name" value="SUPPRESSOR OF VARIEGATION 4-20-RELATED"/>
    <property type="match status" value="1"/>
</dbReference>
<comment type="subcellular location">
    <subcellularLocation>
        <location evidence="2">Chromosome</location>
    </subcellularLocation>
    <subcellularLocation>
        <location evidence="1">Nucleus</location>
    </subcellularLocation>
</comment>
<evidence type="ECO:0000256" key="12">
    <source>
        <dbReference type="ARBA" id="ARBA00023242"/>
    </source>
</evidence>
<evidence type="ECO:0000256" key="3">
    <source>
        <dbReference type="ARBA" id="ARBA00012188"/>
    </source>
</evidence>
<dbReference type="InterPro" id="IPR001214">
    <property type="entry name" value="SET_dom"/>
</dbReference>